<proteinExistence type="predicted"/>
<sequence length="113" mass="12384">MSSTTIGFTLDMEGIDMSFGLMEIGAGGVFVVVVLDRVVAILRSAHSKRNGNSVESRVFKLSSAMNGLSSTGDRMESTLKDVSKDLRDLVVEMRTRPCVAADMVQRIRDLERD</sequence>
<reference evidence="2" key="1">
    <citation type="journal article" date="2015" name="Nature">
        <title>Complex archaea that bridge the gap between prokaryotes and eukaryotes.</title>
        <authorList>
            <person name="Spang A."/>
            <person name="Saw J.H."/>
            <person name="Jorgensen S.L."/>
            <person name="Zaremba-Niedzwiedzka K."/>
            <person name="Martijn J."/>
            <person name="Lind A.E."/>
            <person name="van Eijk R."/>
            <person name="Schleper C."/>
            <person name="Guy L."/>
            <person name="Ettema T.J."/>
        </authorList>
    </citation>
    <scope>NUCLEOTIDE SEQUENCE</scope>
</reference>
<keyword evidence="1" id="KW-0472">Membrane</keyword>
<keyword evidence="1" id="KW-0812">Transmembrane</keyword>
<evidence type="ECO:0000313" key="2">
    <source>
        <dbReference type="EMBL" id="KKN14711.1"/>
    </source>
</evidence>
<feature type="transmembrane region" description="Helical" evidence="1">
    <location>
        <begin position="20"/>
        <end position="39"/>
    </location>
</feature>
<dbReference type="EMBL" id="LAZR01003791">
    <property type="protein sequence ID" value="KKN14711.1"/>
    <property type="molecule type" value="Genomic_DNA"/>
</dbReference>
<dbReference type="AlphaFoldDB" id="A0A0F9QNK2"/>
<gene>
    <name evidence="2" type="ORF">LCGC14_0993400</name>
</gene>
<keyword evidence="1" id="KW-1133">Transmembrane helix</keyword>
<comment type="caution">
    <text evidence="2">The sequence shown here is derived from an EMBL/GenBank/DDBJ whole genome shotgun (WGS) entry which is preliminary data.</text>
</comment>
<name>A0A0F9QNK2_9ZZZZ</name>
<organism evidence="2">
    <name type="scientific">marine sediment metagenome</name>
    <dbReference type="NCBI Taxonomy" id="412755"/>
    <lineage>
        <taxon>unclassified sequences</taxon>
        <taxon>metagenomes</taxon>
        <taxon>ecological metagenomes</taxon>
    </lineage>
</organism>
<evidence type="ECO:0000256" key="1">
    <source>
        <dbReference type="SAM" id="Phobius"/>
    </source>
</evidence>
<protein>
    <submittedName>
        <fullName evidence="2">Uncharacterized protein</fullName>
    </submittedName>
</protein>
<accession>A0A0F9QNK2</accession>